<comment type="caution">
    <text evidence="9">The sequence shown here is derived from an EMBL/GenBank/DDBJ whole genome shotgun (WGS) entry which is preliminary data.</text>
</comment>
<dbReference type="RefSeq" id="WP_229385016.1">
    <property type="nucleotide sequence ID" value="NZ_JAGTTN010000004.1"/>
</dbReference>
<dbReference type="PROSITE" id="PS51900">
    <property type="entry name" value="CB"/>
    <property type="match status" value="1"/>
</dbReference>
<dbReference type="SUPFAM" id="SSF56349">
    <property type="entry name" value="DNA breaking-rejoining enzymes"/>
    <property type="match status" value="1"/>
</dbReference>
<dbReference type="Proteomes" id="UP001139354">
    <property type="component" value="Unassembled WGS sequence"/>
</dbReference>
<dbReference type="AlphaFoldDB" id="A0A9X1LWI0"/>
<reference evidence="9" key="1">
    <citation type="submission" date="2021-04" db="EMBL/GenBank/DDBJ databases">
        <title>Microbacterium tenobrionis sp. nov. and Microbacterium allomyrinae sp. nov., isolated from larvae of Tenobrio molitor and Allomyrina dichotoma, respectively.</title>
        <authorList>
            <person name="Lee S.D."/>
        </authorList>
    </citation>
    <scope>NUCLEOTIDE SEQUENCE</scope>
    <source>
        <strain evidence="9">BWT-G7</strain>
    </source>
</reference>
<dbReference type="InterPro" id="IPR002104">
    <property type="entry name" value="Integrase_catalytic"/>
</dbReference>
<dbReference type="Pfam" id="PF14659">
    <property type="entry name" value="Phage_int_SAM_3"/>
    <property type="match status" value="1"/>
</dbReference>
<dbReference type="InterPro" id="IPR010998">
    <property type="entry name" value="Integrase_recombinase_N"/>
</dbReference>
<evidence type="ECO:0000256" key="2">
    <source>
        <dbReference type="ARBA" id="ARBA00022908"/>
    </source>
</evidence>
<evidence type="ECO:0000259" key="7">
    <source>
        <dbReference type="PROSITE" id="PS51898"/>
    </source>
</evidence>
<evidence type="ECO:0000256" key="1">
    <source>
        <dbReference type="ARBA" id="ARBA00008857"/>
    </source>
</evidence>
<dbReference type="Pfam" id="PF00589">
    <property type="entry name" value="Phage_integrase"/>
    <property type="match status" value="1"/>
</dbReference>
<dbReference type="EMBL" id="JAGTTN010000004">
    <property type="protein sequence ID" value="MCC2033048.1"/>
    <property type="molecule type" value="Genomic_DNA"/>
</dbReference>
<keyword evidence="3 5" id="KW-0238">DNA-binding</keyword>
<evidence type="ECO:0000259" key="8">
    <source>
        <dbReference type="PROSITE" id="PS51900"/>
    </source>
</evidence>
<dbReference type="InterPro" id="IPR050808">
    <property type="entry name" value="Phage_Integrase"/>
</dbReference>
<gene>
    <name evidence="9" type="ORF">KEC57_12740</name>
</gene>
<dbReference type="InterPro" id="IPR011010">
    <property type="entry name" value="DNA_brk_join_enz"/>
</dbReference>
<dbReference type="InterPro" id="IPR044068">
    <property type="entry name" value="CB"/>
</dbReference>
<keyword evidence="4" id="KW-0233">DNA recombination</keyword>
<evidence type="ECO:0000313" key="10">
    <source>
        <dbReference type="Proteomes" id="UP001139354"/>
    </source>
</evidence>
<dbReference type="PANTHER" id="PTHR30629">
    <property type="entry name" value="PROPHAGE INTEGRASE"/>
    <property type="match status" value="1"/>
</dbReference>
<keyword evidence="2" id="KW-0229">DNA integration</keyword>
<proteinExistence type="inferred from homology"/>
<keyword evidence="10" id="KW-1185">Reference proteome</keyword>
<comment type="similarity">
    <text evidence="1">Belongs to the 'phage' integrase family.</text>
</comment>
<evidence type="ECO:0000256" key="5">
    <source>
        <dbReference type="PROSITE-ProRule" id="PRU01248"/>
    </source>
</evidence>
<sequence>MRGKGEGAVYRVPKDRKQPLKYWTAVVELPNPTGDPKDRRRKVVRSKNKSEVVEKLAKLQDDLRNRGDLPTSSMTCEKWFLYWVEQVAAKEVRPNTIDGYRRTIHNHINPAIGRVKLDKLGPAHIRRVHDAILAKGLASTTALLAHRVMSVSLKDALRENRIGRNPATLVRAPRKSVTELHALDLTEALQVLRHVATMPEGALWATSLLTGARRGEVIGLERDRVGDSLDLSWQLQRIRWRHGCGGTCDRIRDRDCPQRKTDDTPADYEYRSLEGGLYWTRPKSPKSWRIIPLIEPLRSILLSHLEKSPENQWGLVFTRKGRPIGPDLAGKDWRKVLVAAGIEKDVRLHDARHTAVDLLYLAGVPEDLIQEIVGHSTRATTRGYKSPQNQQRLIAAMEQFSALLADEPPREISGRVA</sequence>
<protein>
    <submittedName>
        <fullName evidence="9">Tyrosine-type recombinase/integrase family protein</fullName>
    </submittedName>
</protein>
<dbReference type="InterPro" id="IPR004107">
    <property type="entry name" value="Integrase_SAM-like_N"/>
</dbReference>
<feature type="domain" description="Tyr recombinase" evidence="7">
    <location>
        <begin position="178"/>
        <end position="398"/>
    </location>
</feature>
<dbReference type="PROSITE" id="PS51898">
    <property type="entry name" value="TYR_RECOMBINASE"/>
    <property type="match status" value="1"/>
</dbReference>
<organism evidence="9 10">
    <name type="scientific">Microbacterium allomyrinae</name>
    <dbReference type="NCBI Taxonomy" id="2830666"/>
    <lineage>
        <taxon>Bacteria</taxon>
        <taxon>Bacillati</taxon>
        <taxon>Actinomycetota</taxon>
        <taxon>Actinomycetes</taxon>
        <taxon>Micrococcales</taxon>
        <taxon>Microbacteriaceae</taxon>
        <taxon>Microbacterium</taxon>
    </lineage>
</organism>
<feature type="domain" description="Core-binding (CB)" evidence="8">
    <location>
        <begin position="74"/>
        <end position="157"/>
    </location>
</feature>
<dbReference type="GO" id="GO:0003677">
    <property type="term" value="F:DNA binding"/>
    <property type="evidence" value="ECO:0007669"/>
    <property type="project" value="UniProtKB-UniRule"/>
</dbReference>
<dbReference type="InterPro" id="IPR013762">
    <property type="entry name" value="Integrase-like_cat_sf"/>
</dbReference>
<dbReference type="PANTHER" id="PTHR30629:SF2">
    <property type="entry name" value="PROPHAGE INTEGRASE INTS-RELATED"/>
    <property type="match status" value="1"/>
</dbReference>
<dbReference type="Gene3D" id="1.10.443.10">
    <property type="entry name" value="Intergrase catalytic core"/>
    <property type="match status" value="1"/>
</dbReference>
<evidence type="ECO:0000313" key="9">
    <source>
        <dbReference type="EMBL" id="MCC2033048.1"/>
    </source>
</evidence>
<name>A0A9X1LWI0_9MICO</name>
<evidence type="ECO:0000256" key="4">
    <source>
        <dbReference type="ARBA" id="ARBA00023172"/>
    </source>
</evidence>
<evidence type="ECO:0000256" key="3">
    <source>
        <dbReference type="ARBA" id="ARBA00023125"/>
    </source>
</evidence>
<dbReference type="GO" id="GO:0006310">
    <property type="term" value="P:DNA recombination"/>
    <property type="evidence" value="ECO:0007669"/>
    <property type="project" value="UniProtKB-KW"/>
</dbReference>
<dbReference type="GO" id="GO:0015074">
    <property type="term" value="P:DNA integration"/>
    <property type="evidence" value="ECO:0007669"/>
    <property type="project" value="UniProtKB-KW"/>
</dbReference>
<evidence type="ECO:0000256" key="6">
    <source>
        <dbReference type="SAM" id="MobiDB-lite"/>
    </source>
</evidence>
<accession>A0A9X1LWI0</accession>
<feature type="region of interest" description="Disordered" evidence="6">
    <location>
        <begin position="29"/>
        <end position="48"/>
    </location>
</feature>
<dbReference type="Gene3D" id="1.10.150.130">
    <property type="match status" value="1"/>
</dbReference>